<sequence length="100" mass="10882">MEIKPSLQIIRPDQAPPRSKVERVPDTSSTGNAVDPVISEGVVNAAKTDDALNSARTFQQQSGYDQPEGKGQEAVTAYLSLDREAQRENVRQLLGVDIFA</sequence>
<organism evidence="2 3">
    <name type="scientific">Alteromonas pelagimontana</name>
    <dbReference type="NCBI Taxonomy" id="1858656"/>
    <lineage>
        <taxon>Bacteria</taxon>
        <taxon>Pseudomonadati</taxon>
        <taxon>Pseudomonadota</taxon>
        <taxon>Gammaproteobacteria</taxon>
        <taxon>Alteromonadales</taxon>
        <taxon>Alteromonadaceae</taxon>
        <taxon>Alteromonas/Salinimonas group</taxon>
        <taxon>Alteromonas</taxon>
    </lineage>
</organism>
<gene>
    <name evidence="2" type="ORF">CA267_016290</name>
</gene>
<keyword evidence="3" id="KW-1185">Reference proteome</keyword>
<proteinExistence type="predicted"/>
<dbReference type="AlphaFoldDB" id="A0A6M4MH07"/>
<dbReference type="Proteomes" id="UP000219285">
    <property type="component" value="Chromosome"/>
</dbReference>
<feature type="region of interest" description="Disordered" evidence="1">
    <location>
        <begin position="1"/>
        <end position="35"/>
    </location>
</feature>
<name>A0A6M4MH07_9ALTE</name>
<protein>
    <submittedName>
        <fullName evidence="2">Uncharacterized protein</fullName>
    </submittedName>
</protein>
<dbReference type="OrthoDB" id="6322352at2"/>
<evidence type="ECO:0000313" key="3">
    <source>
        <dbReference type="Proteomes" id="UP000219285"/>
    </source>
</evidence>
<dbReference type="KEGG" id="apel:CA267_016290"/>
<reference evidence="2 3" key="2">
    <citation type="submission" date="2020-04" db="EMBL/GenBank/DDBJ databases">
        <title>Complete genome sequence of Alteromonas pelagimontana 5.12T.</title>
        <authorList>
            <person name="Sinha R.K."/>
            <person name="Krishnan K.P."/>
            <person name="Kurian J.P."/>
        </authorList>
    </citation>
    <scope>NUCLEOTIDE SEQUENCE [LARGE SCALE GENOMIC DNA]</scope>
    <source>
        <strain evidence="2 3">5.12</strain>
    </source>
</reference>
<evidence type="ECO:0000313" key="2">
    <source>
        <dbReference type="EMBL" id="QJR82198.1"/>
    </source>
</evidence>
<dbReference type="RefSeq" id="WP_075609809.1">
    <property type="nucleotide sequence ID" value="NZ_CP052766.1"/>
</dbReference>
<dbReference type="EMBL" id="CP052766">
    <property type="protein sequence ID" value="QJR82198.1"/>
    <property type="molecule type" value="Genomic_DNA"/>
</dbReference>
<evidence type="ECO:0000256" key="1">
    <source>
        <dbReference type="SAM" id="MobiDB-lite"/>
    </source>
</evidence>
<accession>A0A6M4MH07</accession>
<reference evidence="3" key="1">
    <citation type="submission" date="2014-12" db="EMBL/GenBank/DDBJ databases">
        <title>Complete genome sequence of a multi-drug resistant Klebsiella pneumoniae.</title>
        <authorList>
            <person name="Hua X."/>
            <person name="Chen Q."/>
            <person name="Li X."/>
            <person name="Feng Y."/>
            <person name="Ruan Z."/>
            <person name="Yu Y."/>
        </authorList>
    </citation>
    <scope>NUCLEOTIDE SEQUENCE [LARGE SCALE GENOMIC DNA]</scope>
    <source>
        <strain evidence="3">5.12</strain>
    </source>
</reference>